<feature type="chain" id="PRO_5001628332" evidence="8">
    <location>
        <begin position="21"/>
        <end position="361"/>
    </location>
</feature>
<keyword evidence="2 8" id="KW-0732">Signal</keyword>
<evidence type="ECO:0000256" key="6">
    <source>
        <dbReference type="SAM" id="MobiDB-lite"/>
    </source>
</evidence>
<dbReference type="PANTHER" id="PTHR44653">
    <property type="entry name" value="DNAJ HOMOLOG SUBFAMILY C MEMBER 1"/>
    <property type="match status" value="1"/>
</dbReference>
<dbReference type="OMA" id="FYERYRP"/>
<sequence length="361" mass="38871">MLFRWSWVLLMLLAACTALASNWSKEDYEIFELQAALQKGEGQNATFYSLLGIDRRATAAEIKKAYRKKSMELHPDRNQGHPEAHKRFERLGLVNKVLRDARRDRYDHFLTNGFPKWRGTGYFYERYRPGLGSVLLFIVLASAGVQRLIMGINYRRDAGRMENLCRSAKLAAYGPGSEAPAVKKSTSTSVGGGSAGRTLAGERKVRVPLQGFADLPPRPDANAPAADWEAHERTLKKAIASQLSSGSHAGRLVDIFVSSHGDGTKDGSGAISIEAVDPGSGDRLSLNVEDALPQPSFFATWPFALIRSFLGGASGAKNTGASSDGHPGNEAEGYDVGSGATASSVVTNGAAGTASKRKKRK</sequence>
<dbReference type="SUPFAM" id="SSF46565">
    <property type="entry name" value="Chaperone J-domain"/>
    <property type="match status" value="1"/>
</dbReference>
<dbReference type="PRINTS" id="PR00625">
    <property type="entry name" value="JDOMAIN"/>
</dbReference>
<evidence type="ECO:0000259" key="9">
    <source>
        <dbReference type="PROSITE" id="PS50076"/>
    </source>
</evidence>
<proteinExistence type="predicted"/>
<evidence type="ECO:0000256" key="2">
    <source>
        <dbReference type="ARBA" id="ARBA00022729"/>
    </source>
</evidence>
<dbReference type="InterPro" id="IPR036869">
    <property type="entry name" value="J_dom_sf"/>
</dbReference>
<dbReference type="InterPro" id="IPR052606">
    <property type="entry name" value="DnaJ_domain_protein"/>
</dbReference>
<dbReference type="OrthoDB" id="413400at2759"/>
<feature type="transmembrane region" description="Helical" evidence="7">
    <location>
        <begin position="130"/>
        <end position="150"/>
    </location>
</feature>
<dbReference type="RefSeq" id="XP_013242437.1">
    <property type="nucleotide sequence ID" value="XM_013386983.1"/>
</dbReference>
<name>A0A066VQA0_TILAU</name>
<protein>
    <submittedName>
        <fullName evidence="10">DnaJ-domain-containing protein</fullName>
    </submittedName>
</protein>
<comment type="subcellular location">
    <subcellularLocation>
        <location evidence="5">Endomembrane system</location>
        <topology evidence="5">Single-pass membrane protein</topology>
    </subcellularLocation>
</comment>
<evidence type="ECO:0000256" key="3">
    <source>
        <dbReference type="ARBA" id="ARBA00022989"/>
    </source>
</evidence>
<dbReference type="STRING" id="1037660.A0A066VQA0"/>
<evidence type="ECO:0000256" key="4">
    <source>
        <dbReference type="ARBA" id="ARBA00023136"/>
    </source>
</evidence>
<dbReference type="CDD" id="cd06257">
    <property type="entry name" value="DnaJ"/>
    <property type="match status" value="1"/>
</dbReference>
<dbReference type="GeneID" id="25264681"/>
<evidence type="ECO:0000313" key="11">
    <source>
        <dbReference type="Proteomes" id="UP000027361"/>
    </source>
</evidence>
<gene>
    <name evidence="10" type="ORF">K437DRAFT_257394</name>
</gene>
<keyword evidence="11" id="KW-1185">Reference proteome</keyword>
<dbReference type="PANTHER" id="PTHR44653:SF2">
    <property type="entry name" value="DNAJ HOMOLOG SUBFAMILY C MEMBER 1"/>
    <property type="match status" value="1"/>
</dbReference>
<dbReference type="Pfam" id="PF00226">
    <property type="entry name" value="DnaJ"/>
    <property type="match status" value="1"/>
</dbReference>
<evidence type="ECO:0000256" key="8">
    <source>
        <dbReference type="SAM" id="SignalP"/>
    </source>
</evidence>
<dbReference type="Gene3D" id="1.10.287.110">
    <property type="entry name" value="DnaJ domain"/>
    <property type="match status" value="1"/>
</dbReference>
<dbReference type="SMART" id="SM00271">
    <property type="entry name" value="DnaJ"/>
    <property type="match status" value="1"/>
</dbReference>
<keyword evidence="4 7" id="KW-0472">Membrane</keyword>
<comment type="caution">
    <text evidence="10">The sequence shown here is derived from an EMBL/GenBank/DDBJ whole genome shotgun (WGS) entry which is preliminary data.</text>
</comment>
<dbReference type="AlphaFoldDB" id="A0A066VQA0"/>
<feature type="signal peptide" evidence="8">
    <location>
        <begin position="1"/>
        <end position="20"/>
    </location>
</feature>
<evidence type="ECO:0000313" key="10">
    <source>
        <dbReference type="EMBL" id="KDN43661.1"/>
    </source>
</evidence>
<dbReference type="InterPro" id="IPR001623">
    <property type="entry name" value="DnaJ_domain"/>
</dbReference>
<feature type="region of interest" description="Disordered" evidence="6">
    <location>
        <begin position="176"/>
        <end position="197"/>
    </location>
</feature>
<reference evidence="10 11" key="1">
    <citation type="submission" date="2014-05" db="EMBL/GenBank/DDBJ databases">
        <title>Draft genome sequence of a rare smut relative, Tilletiaria anomala UBC 951.</title>
        <authorList>
            <consortium name="DOE Joint Genome Institute"/>
            <person name="Toome M."/>
            <person name="Kuo A."/>
            <person name="Henrissat B."/>
            <person name="Lipzen A."/>
            <person name="Tritt A."/>
            <person name="Yoshinaga Y."/>
            <person name="Zane M."/>
            <person name="Barry K."/>
            <person name="Grigoriev I.V."/>
            <person name="Spatafora J.W."/>
            <person name="Aimea M.C."/>
        </authorList>
    </citation>
    <scope>NUCLEOTIDE SEQUENCE [LARGE SCALE GENOMIC DNA]</scope>
    <source>
        <strain evidence="10 11">UBC 951</strain>
    </source>
</reference>
<feature type="region of interest" description="Disordered" evidence="6">
    <location>
        <begin position="316"/>
        <end position="361"/>
    </location>
</feature>
<keyword evidence="1 7" id="KW-0812">Transmembrane</keyword>
<dbReference type="HOGENOM" id="CLU_037236_0_0_1"/>
<dbReference type="PROSITE" id="PS50076">
    <property type="entry name" value="DNAJ_2"/>
    <property type="match status" value="1"/>
</dbReference>
<dbReference type="Proteomes" id="UP000027361">
    <property type="component" value="Unassembled WGS sequence"/>
</dbReference>
<organism evidence="10 11">
    <name type="scientific">Tilletiaria anomala (strain ATCC 24038 / CBS 436.72 / UBC 951)</name>
    <dbReference type="NCBI Taxonomy" id="1037660"/>
    <lineage>
        <taxon>Eukaryota</taxon>
        <taxon>Fungi</taxon>
        <taxon>Dikarya</taxon>
        <taxon>Basidiomycota</taxon>
        <taxon>Ustilaginomycotina</taxon>
        <taxon>Exobasidiomycetes</taxon>
        <taxon>Georgefischeriales</taxon>
        <taxon>Tilletiariaceae</taxon>
        <taxon>Tilletiaria</taxon>
    </lineage>
</organism>
<dbReference type="PROSITE" id="PS51257">
    <property type="entry name" value="PROKAR_LIPOPROTEIN"/>
    <property type="match status" value="1"/>
</dbReference>
<dbReference type="EMBL" id="JMSN01000059">
    <property type="protein sequence ID" value="KDN43661.1"/>
    <property type="molecule type" value="Genomic_DNA"/>
</dbReference>
<evidence type="ECO:0000256" key="7">
    <source>
        <dbReference type="SAM" id="Phobius"/>
    </source>
</evidence>
<keyword evidence="3 7" id="KW-1133">Transmembrane helix</keyword>
<dbReference type="InParanoid" id="A0A066VQA0"/>
<accession>A0A066VQA0</accession>
<feature type="domain" description="J" evidence="9">
    <location>
        <begin position="46"/>
        <end position="110"/>
    </location>
</feature>
<dbReference type="GO" id="GO:0012505">
    <property type="term" value="C:endomembrane system"/>
    <property type="evidence" value="ECO:0007669"/>
    <property type="project" value="UniProtKB-SubCell"/>
</dbReference>
<evidence type="ECO:0000256" key="5">
    <source>
        <dbReference type="ARBA" id="ARBA00037847"/>
    </source>
</evidence>
<evidence type="ECO:0000256" key="1">
    <source>
        <dbReference type="ARBA" id="ARBA00022692"/>
    </source>
</evidence>